<evidence type="ECO:0000256" key="9">
    <source>
        <dbReference type="SAM" id="Phobius"/>
    </source>
</evidence>
<feature type="region of interest" description="Disordered" evidence="8">
    <location>
        <begin position="233"/>
        <end position="253"/>
    </location>
</feature>
<evidence type="ECO:0000313" key="12">
    <source>
        <dbReference type="Proteomes" id="UP000092952"/>
    </source>
</evidence>
<dbReference type="GO" id="GO:0016872">
    <property type="term" value="F:intramolecular lyase activity"/>
    <property type="evidence" value="ECO:0007669"/>
    <property type="project" value="InterPro"/>
</dbReference>
<proteinExistence type="predicted"/>
<reference evidence="12" key="1">
    <citation type="submission" date="2016-03" db="EMBL/GenBank/DDBJ databases">
        <title>Complete genome sequence of Solimmundus cernigliae, representing a novel lineage of polycyclic aromatic hydrocarbon degraders within the Gammaproteobacteria.</title>
        <authorList>
            <person name="Singleton D.R."/>
            <person name="Dickey A.N."/>
            <person name="Scholl E.H."/>
            <person name="Wright F.A."/>
            <person name="Aitken M.D."/>
        </authorList>
    </citation>
    <scope>NUCLEOTIDE SEQUENCE [LARGE SCALE GENOMIC DNA]</scope>
    <source>
        <strain evidence="12">TR3.2</strain>
    </source>
</reference>
<protein>
    <recommendedName>
        <fullName evidence="10">Lycopene cyclase domain-containing protein</fullName>
    </recommendedName>
</protein>
<evidence type="ECO:0000256" key="5">
    <source>
        <dbReference type="ARBA" id="ARBA00022989"/>
    </source>
</evidence>
<keyword evidence="7" id="KW-0413">Isomerase</keyword>
<evidence type="ECO:0000259" key="10">
    <source>
        <dbReference type="Pfam" id="PF18916"/>
    </source>
</evidence>
<feature type="transmembrane region" description="Helical" evidence="9">
    <location>
        <begin position="6"/>
        <end position="27"/>
    </location>
</feature>
<evidence type="ECO:0000256" key="7">
    <source>
        <dbReference type="ARBA" id="ARBA00023235"/>
    </source>
</evidence>
<keyword evidence="3 9" id="KW-0812">Transmembrane</keyword>
<name>A0A1B1YT01_9GAMM</name>
<dbReference type="RefSeq" id="WP_068803729.1">
    <property type="nucleotide sequence ID" value="NZ_CP014671.1"/>
</dbReference>
<dbReference type="Proteomes" id="UP000092952">
    <property type="component" value="Chromosome"/>
</dbReference>
<dbReference type="EMBL" id="CP014671">
    <property type="protein sequence ID" value="ANX03954.1"/>
    <property type="molecule type" value="Genomic_DNA"/>
</dbReference>
<dbReference type="AlphaFoldDB" id="A0A1B1YT01"/>
<evidence type="ECO:0000256" key="4">
    <source>
        <dbReference type="ARBA" id="ARBA00022746"/>
    </source>
</evidence>
<dbReference type="OrthoDB" id="326714at2"/>
<feature type="transmembrane region" description="Helical" evidence="9">
    <location>
        <begin position="134"/>
        <end position="152"/>
    </location>
</feature>
<dbReference type="GO" id="GO:0016117">
    <property type="term" value="P:carotenoid biosynthetic process"/>
    <property type="evidence" value="ECO:0007669"/>
    <property type="project" value="UniProtKB-KW"/>
</dbReference>
<dbReference type="Pfam" id="PF18916">
    <property type="entry name" value="Lycopene_cyc"/>
    <property type="match status" value="1"/>
</dbReference>
<keyword evidence="12" id="KW-1185">Reference proteome</keyword>
<sequence length="253" mass="28168">MVEPYRYVWLVWASAFLTVWALLYALFPRQRRAMRWASLYTTPFGLAEPLFVPAYWNPPSLFDLAQRTGFDLESLIFCFAIGGVGSVLYNIVTGARLEAVSAAQRHHHRHRWHRAALLTPFVVLPVLLPLRWNPIYPAMLALGAGALATVTCRPDLTLKTLAGAVLFFGYYFVFMLALDAFAPGYIGQVWNLPALSGLRVLEVPVEELGFGLAFGAYWAGVYEHIRWQRVAAPPARDDGRPGGPACTARTAQS</sequence>
<evidence type="ECO:0000256" key="3">
    <source>
        <dbReference type="ARBA" id="ARBA00022692"/>
    </source>
</evidence>
<feature type="transmembrane region" description="Helical" evidence="9">
    <location>
        <begin position="72"/>
        <end position="92"/>
    </location>
</feature>
<evidence type="ECO:0000256" key="6">
    <source>
        <dbReference type="ARBA" id="ARBA00023136"/>
    </source>
</evidence>
<evidence type="ECO:0000256" key="8">
    <source>
        <dbReference type="SAM" id="MobiDB-lite"/>
    </source>
</evidence>
<dbReference type="GO" id="GO:0016020">
    <property type="term" value="C:membrane"/>
    <property type="evidence" value="ECO:0007669"/>
    <property type="project" value="UniProtKB-SubCell"/>
</dbReference>
<dbReference type="InParanoid" id="A0A1B1YT01"/>
<keyword evidence="5 9" id="KW-1133">Transmembrane helix</keyword>
<evidence type="ECO:0000256" key="1">
    <source>
        <dbReference type="ARBA" id="ARBA00004141"/>
    </source>
</evidence>
<dbReference type="GO" id="GO:0045436">
    <property type="term" value="F:lycopene beta cyclase activity"/>
    <property type="evidence" value="ECO:0007669"/>
    <property type="project" value="UniProtKB-ARBA"/>
</dbReference>
<accession>A0A1B1YT01</accession>
<feature type="transmembrane region" description="Helical" evidence="9">
    <location>
        <begin position="164"/>
        <end position="186"/>
    </location>
</feature>
<feature type="transmembrane region" description="Helical" evidence="9">
    <location>
        <begin position="112"/>
        <end position="128"/>
    </location>
</feature>
<feature type="domain" description="Lycopene cyclase" evidence="10">
    <location>
        <begin position="133"/>
        <end position="225"/>
    </location>
</feature>
<comment type="pathway">
    <text evidence="2">Carotenoid biosynthesis.</text>
</comment>
<dbReference type="KEGG" id="gbi:PG2T_06950"/>
<comment type="subcellular location">
    <subcellularLocation>
        <location evidence="1">Membrane</location>
        <topology evidence="1">Multi-pass membrane protein</topology>
    </subcellularLocation>
</comment>
<evidence type="ECO:0000313" key="11">
    <source>
        <dbReference type="EMBL" id="ANX03954.1"/>
    </source>
</evidence>
<gene>
    <name evidence="11" type="ORF">PG2T_06950</name>
</gene>
<keyword evidence="6 9" id="KW-0472">Membrane</keyword>
<feature type="transmembrane region" description="Helical" evidence="9">
    <location>
        <begin position="39"/>
        <end position="56"/>
    </location>
</feature>
<dbReference type="InterPro" id="IPR017825">
    <property type="entry name" value="Lycopene_cyclase_dom"/>
</dbReference>
<evidence type="ECO:0000256" key="2">
    <source>
        <dbReference type="ARBA" id="ARBA00004829"/>
    </source>
</evidence>
<dbReference type="STRING" id="1810504.PG2T_06950"/>
<keyword evidence="4" id="KW-0125">Carotenoid biosynthesis</keyword>
<organism evidence="11 12">
    <name type="scientific">Immundisolibacter cernigliae</name>
    <dbReference type="NCBI Taxonomy" id="1810504"/>
    <lineage>
        <taxon>Bacteria</taxon>
        <taxon>Pseudomonadati</taxon>
        <taxon>Pseudomonadota</taxon>
        <taxon>Gammaproteobacteria</taxon>
        <taxon>Immundisolibacterales</taxon>
        <taxon>Immundisolibacteraceae</taxon>
        <taxon>Immundisolibacter</taxon>
    </lineage>
</organism>